<dbReference type="SUPFAM" id="SSF47203">
    <property type="entry name" value="Acyl-CoA dehydrogenase C-terminal domain-like"/>
    <property type="match status" value="1"/>
</dbReference>
<accession>A1WGZ9</accession>
<dbReference type="Gene3D" id="2.40.110.10">
    <property type="entry name" value="Butyryl-CoA Dehydrogenase, subunit A, domain 2"/>
    <property type="match status" value="1"/>
</dbReference>
<protein>
    <submittedName>
        <fullName evidence="8">Acyl-CoA dehydrogenase domain protein</fullName>
    </submittedName>
</protein>
<name>A1WGZ9_VEREI</name>
<dbReference type="OrthoDB" id="142556at2"/>
<dbReference type="InterPro" id="IPR009100">
    <property type="entry name" value="AcylCoA_DH/oxidase_NM_dom_sf"/>
</dbReference>
<comment type="similarity">
    <text evidence="2">Belongs to the acyl-CoA dehydrogenase family.</text>
</comment>
<evidence type="ECO:0000256" key="2">
    <source>
        <dbReference type="ARBA" id="ARBA00009347"/>
    </source>
</evidence>
<dbReference type="eggNOG" id="COG1960">
    <property type="taxonomic scope" value="Bacteria"/>
</dbReference>
<evidence type="ECO:0000256" key="5">
    <source>
        <dbReference type="ARBA" id="ARBA00023002"/>
    </source>
</evidence>
<dbReference type="PANTHER" id="PTHR48083:SF2">
    <property type="entry name" value="MEDIUM-CHAIN SPECIFIC ACYL-COA DEHYDROGENASE, MITOCHONDRIAL"/>
    <property type="match status" value="1"/>
</dbReference>
<dbReference type="KEGG" id="vei:Veis_1134"/>
<evidence type="ECO:0000259" key="6">
    <source>
        <dbReference type="Pfam" id="PF00441"/>
    </source>
</evidence>
<proteinExistence type="inferred from homology"/>
<evidence type="ECO:0000256" key="1">
    <source>
        <dbReference type="ARBA" id="ARBA00001974"/>
    </source>
</evidence>
<dbReference type="SUPFAM" id="SSF56645">
    <property type="entry name" value="Acyl-CoA dehydrogenase NM domain-like"/>
    <property type="match status" value="1"/>
</dbReference>
<keyword evidence="4" id="KW-0274">FAD</keyword>
<dbReference type="GO" id="GO:0003995">
    <property type="term" value="F:acyl-CoA dehydrogenase activity"/>
    <property type="evidence" value="ECO:0007669"/>
    <property type="project" value="TreeGrafter"/>
</dbReference>
<feature type="domain" description="Acyl-CoA oxidase/dehydrogenase middle" evidence="7">
    <location>
        <begin position="143"/>
        <end position="238"/>
    </location>
</feature>
<feature type="domain" description="Acyl-CoA dehydrogenase/oxidase C-terminal" evidence="6">
    <location>
        <begin position="257"/>
        <end position="399"/>
    </location>
</feature>
<dbReference type="Gene3D" id="1.10.540.10">
    <property type="entry name" value="Acyl-CoA dehydrogenase/oxidase, N-terminal domain"/>
    <property type="match status" value="1"/>
</dbReference>
<gene>
    <name evidence="8" type="ordered locus">Veis_1134</name>
</gene>
<dbReference type="Gene3D" id="1.20.140.10">
    <property type="entry name" value="Butyryl-CoA Dehydrogenase, subunit A, domain 3"/>
    <property type="match status" value="1"/>
</dbReference>
<dbReference type="InterPro" id="IPR036250">
    <property type="entry name" value="AcylCo_DH-like_C"/>
</dbReference>
<dbReference type="STRING" id="391735.Veis_1134"/>
<dbReference type="HOGENOM" id="CLU_018204_3_6_4"/>
<dbReference type="GO" id="GO:0005737">
    <property type="term" value="C:cytoplasm"/>
    <property type="evidence" value="ECO:0007669"/>
    <property type="project" value="TreeGrafter"/>
</dbReference>
<evidence type="ECO:0000259" key="7">
    <source>
        <dbReference type="Pfam" id="PF02770"/>
    </source>
</evidence>
<dbReference type="Pfam" id="PF02770">
    <property type="entry name" value="Acyl-CoA_dh_M"/>
    <property type="match status" value="1"/>
</dbReference>
<keyword evidence="3" id="KW-0285">Flavoprotein</keyword>
<dbReference type="FunFam" id="2.40.110.10:FF:000002">
    <property type="entry name" value="Acyl-CoA dehydrogenase fadE12"/>
    <property type="match status" value="1"/>
</dbReference>
<dbReference type="GeneID" id="76459798"/>
<dbReference type="PANTHER" id="PTHR48083">
    <property type="entry name" value="MEDIUM-CHAIN SPECIFIC ACYL-COA DEHYDROGENASE, MITOCHONDRIAL-RELATED"/>
    <property type="match status" value="1"/>
</dbReference>
<dbReference type="InterPro" id="IPR009075">
    <property type="entry name" value="AcylCo_DH/oxidase_C"/>
</dbReference>
<keyword evidence="9" id="KW-1185">Reference proteome</keyword>
<dbReference type="EMBL" id="CP000542">
    <property type="protein sequence ID" value="ABM56906.1"/>
    <property type="molecule type" value="Genomic_DNA"/>
</dbReference>
<sequence length="404" mass="42772">MDFSISATDRQRLQTLRRLGREEMRPAGWRADRAAAPLPADDPFFARMLAQGFGRTRWRPAGAAGADSADSADSADAAAPNKAASAVAQVLLAEEGAYWDRGIGVALPGPGLGEPPLLALGTPGQQERFLAPFVAPQRPIWGAFAMTEPSGGSDVANIKTRARRDGDHWVLNGAKSFSGNSGRAEWIVVFATIDPALGRAGHRAFVVERGTPGLGDFRVEKKMGLRAYESTSFLLSDCRVPMANLLGGEAGHGQPTGGFKGAMNTFNAGRPAIAGMAVGMGRAALDEAMACMCEAGLASEQRLRDRLERSRRKLKAALLLALRAAWLADQRQPNMLEASAAKALAPPAAFEAASFAMEVLGAAGGRGDHLIEKLFRDVKALDIVEGTGQIQRVVMARHLVGLPN</sequence>
<evidence type="ECO:0000313" key="9">
    <source>
        <dbReference type="Proteomes" id="UP000000374"/>
    </source>
</evidence>
<dbReference type="Proteomes" id="UP000000374">
    <property type="component" value="Chromosome"/>
</dbReference>
<dbReference type="InterPro" id="IPR050741">
    <property type="entry name" value="Acyl-CoA_dehydrogenase"/>
</dbReference>
<organism evidence="8 9">
    <name type="scientific">Verminephrobacter eiseniae (strain EF01-2)</name>
    <dbReference type="NCBI Taxonomy" id="391735"/>
    <lineage>
        <taxon>Bacteria</taxon>
        <taxon>Pseudomonadati</taxon>
        <taxon>Pseudomonadota</taxon>
        <taxon>Betaproteobacteria</taxon>
        <taxon>Burkholderiales</taxon>
        <taxon>Comamonadaceae</taxon>
        <taxon>Verminephrobacter</taxon>
    </lineage>
</organism>
<dbReference type="AlphaFoldDB" id="A1WGZ9"/>
<evidence type="ECO:0000256" key="4">
    <source>
        <dbReference type="ARBA" id="ARBA00022827"/>
    </source>
</evidence>
<comment type="cofactor">
    <cofactor evidence="1">
        <name>FAD</name>
        <dbReference type="ChEBI" id="CHEBI:57692"/>
    </cofactor>
</comment>
<keyword evidence="5" id="KW-0560">Oxidoreductase</keyword>
<evidence type="ECO:0000256" key="3">
    <source>
        <dbReference type="ARBA" id="ARBA00022630"/>
    </source>
</evidence>
<evidence type="ECO:0000313" key="8">
    <source>
        <dbReference type="EMBL" id="ABM56906.1"/>
    </source>
</evidence>
<dbReference type="GO" id="GO:0050660">
    <property type="term" value="F:flavin adenine dinucleotide binding"/>
    <property type="evidence" value="ECO:0007669"/>
    <property type="project" value="InterPro"/>
</dbReference>
<reference evidence="9" key="1">
    <citation type="submission" date="2006-12" db="EMBL/GenBank/DDBJ databases">
        <title>Complete sequence of chromosome 1 of Verminephrobacter eiseniae EF01-2.</title>
        <authorList>
            <person name="Copeland A."/>
            <person name="Lucas S."/>
            <person name="Lapidus A."/>
            <person name="Barry K."/>
            <person name="Detter J.C."/>
            <person name="Glavina del Rio T."/>
            <person name="Dalin E."/>
            <person name="Tice H."/>
            <person name="Pitluck S."/>
            <person name="Chertkov O."/>
            <person name="Brettin T."/>
            <person name="Bruce D."/>
            <person name="Han C."/>
            <person name="Tapia R."/>
            <person name="Gilna P."/>
            <person name="Schmutz J."/>
            <person name="Larimer F."/>
            <person name="Land M."/>
            <person name="Hauser L."/>
            <person name="Kyrpides N."/>
            <person name="Kim E."/>
            <person name="Stahl D."/>
            <person name="Richardson P."/>
        </authorList>
    </citation>
    <scope>NUCLEOTIDE SEQUENCE [LARGE SCALE GENOMIC DNA]</scope>
    <source>
        <strain evidence="9">EF01-2</strain>
    </source>
</reference>
<dbReference type="InterPro" id="IPR046373">
    <property type="entry name" value="Acyl-CoA_Oxase/DH_mid-dom_sf"/>
</dbReference>
<dbReference type="RefSeq" id="WP_011808917.1">
    <property type="nucleotide sequence ID" value="NC_008786.1"/>
</dbReference>
<dbReference type="InterPro" id="IPR037069">
    <property type="entry name" value="AcylCoA_DH/ox_N_sf"/>
</dbReference>
<dbReference type="Pfam" id="PF00441">
    <property type="entry name" value="Acyl-CoA_dh_1"/>
    <property type="match status" value="1"/>
</dbReference>
<dbReference type="GO" id="GO:0033539">
    <property type="term" value="P:fatty acid beta-oxidation using acyl-CoA dehydrogenase"/>
    <property type="evidence" value="ECO:0007669"/>
    <property type="project" value="TreeGrafter"/>
</dbReference>
<dbReference type="InterPro" id="IPR006091">
    <property type="entry name" value="Acyl-CoA_Oxase/DH_mid-dom"/>
</dbReference>